<keyword evidence="1" id="KW-0812">Transmembrane</keyword>
<dbReference type="EMBL" id="WEGJ01000022">
    <property type="protein sequence ID" value="MQY14548.1"/>
    <property type="molecule type" value="Genomic_DNA"/>
</dbReference>
<evidence type="ECO:0000313" key="3">
    <source>
        <dbReference type="EMBL" id="MQY14548.1"/>
    </source>
</evidence>
<evidence type="ECO:0000256" key="1">
    <source>
        <dbReference type="SAM" id="Phobius"/>
    </source>
</evidence>
<proteinExistence type="predicted"/>
<keyword evidence="4" id="KW-1185">Reference proteome</keyword>
<comment type="caution">
    <text evidence="3">The sequence shown here is derived from an EMBL/GenBank/DDBJ whole genome shotgun (WGS) entry which is preliminary data.</text>
</comment>
<gene>
    <name evidence="3" type="ORF">SRB5_47160</name>
</gene>
<name>A0A7K0CM33_9ACTN</name>
<organism evidence="3 4">
    <name type="scientific">Streptomyces smaragdinus</name>
    <dbReference type="NCBI Taxonomy" id="2585196"/>
    <lineage>
        <taxon>Bacteria</taxon>
        <taxon>Bacillati</taxon>
        <taxon>Actinomycetota</taxon>
        <taxon>Actinomycetes</taxon>
        <taxon>Kitasatosporales</taxon>
        <taxon>Streptomycetaceae</taxon>
        <taxon>Streptomyces</taxon>
    </lineage>
</organism>
<evidence type="ECO:0008006" key="5">
    <source>
        <dbReference type="Google" id="ProtNLM"/>
    </source>
</evidence>
<accession>A0A7K0CM33</accession>
<evidence type="ECO:0000256" key="2">
    <source>
        <dbReference type="SAM" id="SignalP"/>
    </source>
</evidence>
<dbReference type="AlphaFoldDB" id="A0A7K0CM33"/>
<feature type="signal peptide" evidence="2">
    <location>
        <begin position="1"/>
        <end position="25"/>
    </location>
</feature>
<dbReference type="Proteomes" id="UP000466345">
    <property type="component" value="Unassembled WGS sequence"/>
</dbReference>
<protein>
    <recommendedName>
        <fullName evidence="5">DUF11 domain-containing protein</fullName>
    </recommendedName>
</protein>
<feature type="transmembrane region" description="Helical" evidence="1">
    <location>
        <begin position="215"/>
        <end position="235"/>
    </location>
</feature>
<keyword evidence="1" id="KW-1133">Transmembrane helix</keyword>
<dbReference type="RefSeq" id="WP_153455343.1">
    <property type="nucleotide sequence ID" value="NZ_WEGJ01000022.1"/>
</dbReference>
<sequence length="246" mass="24844">MTNEWVYRGVAGAAVALACTLAAPAVTTAAGSVPAQAGGGVAMVKQLVTTSGPDGAELRFEIRLSNDLDVAVSGLHVVEDLDGLLDNTGFLSRPRASTGTVQPEGGYLLWDGDIAPHATATISYVLSSASLTDPYTTSATSSWRGRTSGPCPVTYDPAPLGDTGEATMSCSARLAISAASALEPALAPGAPHAGGGGAAAELAAARAPHNRLASWLGWLMLAVACALGALLPVGLRRAARRHRPHA</sequence>
<feature type="chain" id="PRO_5038475585" description="DUF11 domain-containing protein" evidence="2">
    <location>
        <begin position="26"/>
        <end position="246"/>
    </location>
</feature>
<keyword evidence="2" id="KW-0732">Signal</keyword>
<reference evidence="3 4" key="1">
    <citation type="submission" date="2019-10" db="EMBL/GenBank/DDBJ databases">
        <title>Streptomyces smaragdinus sp. nov. and Streptomyces fabii sp. nov., isolated from the gut of fungus growing-termite Macrotermes natalensis.</title>
        <authorList>
            <person name="Schwitalla J."/>
            <person name="Benndorf R."/>
            <person name="Martin K."/>
            <person name="De Beer W."/>
            <person name="Kaster A.-K."/>
            <person name="Vollmers J."/>
            <person name="Poulsen M."/>
            <person name="Beemelmanns C."/>
        </authorList>
    </citation>
    <scope>NUCLEOTIDE SEQUENCE [LARGE SCALE GENOMIC DNA]</scope>
    <source>
        <strain evidence="3 4">RB5</strain>
    </source>
</reference>
<keyword evidence="1" id="KW-0472">Membrane</keyword>
<dbReference type="OrthoDB" id="134475at2"/>
<evidence type="ECO:0000313" key="4">
    <source>
        <dbReference type="Proteomes" id="UP000466345"/>
    </source>
</evidence>